<protein>
    <submittedName>
        <fullName evidence="1">Uncharacterized protein</fullName>
    </submittedName>
</protein>
<dbReference type="EMBL" id="JAOL01000018">
    <property type="protein sequence ID" value="EUA94096.1"/>
    <property type="molecule type" value="Genomic_DNA"/>
</dbReference>
<gene>
    <name evidence="1" type="ORF">I551_8630</name>
</gene>
<name>A0ABN0RA88_MYCUL</name>
<keyword evidence="2" id="KW-1185">Reference proteome</keyword>
<sequence length="58" mass="6588">MQTPLSAARATLKVGDKVYFRHTKAGELCERFDRLYLVRGAQVVDVVPTYRGEGRTFL</sequence>
<evidence type="ECO:0000313" key="1">
    <source>
        <dbReference type="EMBL" id="EUA94096.1"/>
    </source>
</evidence>
<dbReference type="Proteomes" id="UP000020681">
    <property type="component" value="Unassembled WGS sequence"/>
</dbReference>
<evidence type="ECO:0000313" key="2">
    <source>
        <dbReference type="Proteomes" id="UP000020681"/>
    </source>
</evidence>
<accession>A0ABN0RA88</accession>
<proteinExistence type="predicted"/>
<organism evidence="1 2">
    <name type="scientific">Mycobacterium ulcerans str. Harvey</name>
    <dbReference type="NCBI Taxonomy" id="1299332"/>
    <lineage>
        <taxon>Bacteria</taxon>
        <taxon>Bacillati</taxon>
        <taxon>Actinomycetota</taxon>
        <taxon>Actinomycetes</taxon>
        <taxon>Mycobacteriales</taxon>
        <taxon>Mycobacteriaceae</taxon>
        <taxon>Mycobacterium</taxon>
        <taxon>Mycobacterium ulcerans group</taxon>
    </lineage>
</organism>
<comment type="caution">
    <text evidence="1">The sequence shown here is derived from an EMBL/GenBank/DDBJ whole genome shotgun (WGS) entry which is preliminary data.</text>
</comment>
<reference evidence="1 2" key="1">
    <citation type="submission" date="2014-01" db="EMBL/GenBank/DDBJ databases">
        <authorList>
            <person name="Dobos K."/>
            <person name="Lenaerts A."/>
            <person name="Ordway D."/>
            <person name="DeGroote M.A."/>
            <person name="Parker T."/>
            <person name="Sizemore C."/>
            <person name="Tallon L.J."/>
            <person name="Sadzewicz L.K."/>
            <person name="Sengamalay N."/>
            <person name="Fraser C.M."/>
            <person name="Hine E."/>
            <person name="Shefchek K.A."/>
            <person name="Das S.P."/>
            <person name="Tettelin H."/>
        </authorList>
    </citation>
    <scope>NUCLEOTIDE SEQUENCE [LARGE SCALE GENOMIC DNA]</scope>
    <source>
        <strain evidence="1 2">Harvey</strain>
    </source>
</reference>